<dbReference type="EMBL" id="QTSX02000824">
    <property type="protein sequence ID" value="KAJ9084620.1"/>
    <property type="molecule type" value="Genomic_DNA"/>
</dbReference>
<evidence type="ECO:0000313" key="2">
    <source>
        <dbReference type="Proteomes" id="UP001165960"/>
    </source>
</evidence>
<name>A0ACC2UCR9_9FUNG</name>
<accession>A0ACC2UCR9</accession>
<gene>
    <name evidence="1" type="ORF">DSO57_1022591</name>
</gene>
<evidence type="ECO:0000313" key="1">
    <source>
        <dbReference type="EMBL" id="KAJ9084620.1"/>
    </source>
</evidence>
<organism evidence="1 2">
    <name type="scientific">Entomophthora muscae</name>
    <dbReference type="NCBI Taxonomy" id="34485"/>
    <lineage>
        <taxon>Eukaryota</taxon>
        <taxon>Fungi</taxon>
        <taxon>Fungi incertae sedis</taxon>
        <taxon>Zoopagomycota</taxon>
        <taxon>Entomophthoromycotina</taxon>
        <taxon>Entomophthoromycetes</taxon>
        <taxon>Entomophthorales</taxon>
        <taxon>Entomophthoraceae</taxon>
        <taxon>Entomophthora</taxon>
    </lineage>
</organism>
<proteinExistence type="predicted"/>
<reference evidence="1" key="1">
    <citation type="submission" date="2022-04" db="EMBL/GenBank/DDBJ databases">
        <title>Genome of the entomopathogenic fungus Entomophthora muscae.</title>
        <authorList>
            <person name="Elya C."/>
            <person name="Lovett B.R."/>
            <person name="Lee E."/>
            <person name="Macias A.M."/>
            <person name="Hajek A.E."/>
            <person name="De Bivort B.L."/>
            <person name="Kasson M.T."/>
            <person name="De Fine Licht H.H."/>
            <person name="Stajich J.E."/>
        </authorList>
    </citation>
    <scope>NUCLEOTIDE SEQUENCE</scope>
    <source>
        <strain evidence="1">Berkeley</strain>
    </source>
</reference>
<comment type="caution">
    <text evidence="1">The sequence shown here is derived from an EMBL/GenBank/DDBJ whole genome shotgun (WGS) entry which is preliminary data.</text>
</comment>
<protein>
    <submittedName>
        <fullName evidence="1">Uncharacterized protein</fullName>
    </submittedName>
</protein>
<dbReference type="Proteomes" id="UP001165960">
    <property type="component" value="Unassembled WGS sequence"/>
</dbReference>
<keyword evidence="2" id="KW-1185">Reference proteome</keyword>
<sequence>MCKDTGGGEKKSQGKHGAAKALYMKPGLQAGVPDAWDNNKASVDQSKGEFPINDNEIIAANVAVGPGGEMDNPNWLENADETAKHTLEATLSAKHKREILGRQKLVQKLLSLYNIDSITA</sequence>